<sequence length="381" mass="43312">MDEIHESDSSNDTQSSKKRKFDNLSLPDEDNSISKVWLYFTKDKIQQVGRCKVTVFGKNGYVPCGKKVNFNTAKSTGNFWYHLKSAHGIHKDNIDNASNVEHNQISLIRKQILNNKIVSFICKDQQPLSVITDDGFIELMKEAVPNYKLPSKKAIKILLSQAFTHTKQHLMDKLSETLFYGSLTTDMWTARSKNGYIGVTCSYLDENLKLYELLLAIRYLPYPHTGISIANIIDDIINEWNLDGRIFCITTDNGSNMVKAVQFLPELTRIPCTAHTLQLVVGKGLIPCEILVARARRLISFFMSPKQSERLEQVQLKINISEDQVLPSDLALNDNNDTYVMIDFESSATAFDDDIIYEDADEEVDEITSGTRRIRINTPQN</sequence>
<organism evidence="1 2">
    <name type="scientific">Cetraspora pellucida</name>
    <dbReference type="NCBI Taxonomy" id="1433469"/>
    <lineage>
        <taxon>Eukaryota</taxon>
        <taxon>Fungi</taxon>
        <taxon>Fungi incertae sedis</taxon>
        <taxon>Mucoromycota</taxon>
        <taxon>Glomeromycotina</taxon>
        <taxon>Glomeromycetes</taxon>
        <taxon>Diversisporales</taxon>
        <taxon>Gigasporaceae</taxon>
        <taxon>Cetraspora</taxon>
    </lineage>
</organism>
<keyword evidence="2" id="KW-1185">Reference proteome</keyword>
<protein>
    <submittedName>
        <fullName evidence="1">3181_t:CDS:1</fullName>
    </submittedName>
</protein>
<evidence type="ECO:0000313" key="1">
    <source>
        <dbReference type="EMBL" id="CAG8463515.1"/>
    </source>
</evidence>
<evidence type="ECO:0000313" key="2">
    <source>
        <dbReference type="Proteomes" id="UP000789366"/>
    </source>
</evidence>
<proteinExistence type="predicted"/>
<feature type="non-terminal residue" evidence="1">
    <location>
        <position position="381"/>
    </location>
</feature>
<reference evidence="1" key="1">
    <citation type="submission" date="2021-06" db="EMBL/GenBank/DDBJ databases">
        <authorList>
            <person name="Kallberg Y."/>
            <person name="Tangrot J."/>
            <person name="Rosling A."/>
        </authorList>
    </citation>
    <scope>NUCLEOTIDE SEQUENCE</scope>
    <source>
        <strain evidence="1">28 12/20/2015</strain>
    </source>
</reference>
<dbReference type="EMBL" id="CAJVPW010000723">
    <property type="protein sequence ID" value="CAG8463515.1"/>
    <property type="molecule type" value="Genomic_DNA"/>
</dbReference>
<name>A0ACA9KCR6_9GLOM</name>
<dbReference type="Proteomes" id="UP000789366">
    <property type="component" value="Unassembled WGS sequence"/>
</dbReference>
<gene>
    <name evidence="1" type="ORF">SPELUC_LOCUS1366</name>
</gene>
<comment type="caution">
    <text evidence="1">The sequence shown here is derived from an EMBL/GenBank/DDBJ whole genome shotgun (WGS) entry which is preliminary data.</text>
</comment>
<accession>A0ACA9KCR6</accession>